<evidence type="ECO:0000256" key="4">
    <source>
        <dbReference type="ARBA" id="ARBA00023295"/>
    </source>
</evidence>
<dbReference type="CDD" id="cd18820">
    <property type="entry name" value="GH43_LbAraf43-like"/>
    <property type="match status" value="1"/>
</dbReference>
<evidence type="ECO:0000256" key="2">
    <source>
        <dbReference type="ARBA" id="ARBA00022729"/>
    </source>
</evidence>
<dbReference type="KEGG" id="pbv:AR543_09535"/>
<evidence type="ECO:0000313" key="9">
    <source>
        <dbReference type="Proteomes" id="UP000078148"/>
    </source>
</evidence>
<feature type="site" description="Important for catalytic activity, responsible for pKa modulation of the active site Glu and correct orientation of both the proton donor and substrate" evidence="5">
    <location>
        <position position="161"/>
    </location>
</feature>
<dbReference type="InterPro" id="IPR006710">
    <property type="entry name" value="Glyco_hydro_43"/>
</dbReference>
<sequence>MKSYRLIIKGGFLFIMAVLILSSSYTGMASADKAHTSKSNSTKKFYSVIMQDGADPWMYKHSDGFYYFTKTTGNNVTIWKSSTITGIDAAEKREIATGGQNVWAPEIHYLQGAWYIYYAKDDGDNANHRMYVMENTSANPMQGTWTDKGQITDATNRWGIDGTAFEVKGQLYYIWSGWEGSENVSQRLYIARMSNPWTISSERVEIAHPEYAWETNHQPNVNEGPQVYVKGRTINLLYSASGSWTNDYSLGLITADTRSDLLKPSSWNKKDKPVFASANGVYGPGHASLTTSPDGREDWIIYHAAKFDGSGWNREIRAQEFDWNRDGTPDLDEPIAANEQVSLPSGEPKHTRYEAEHAVFGGGAYASSSENGSRGSKAGHIDQPDSYAEYTIKIPADGQYILSARTANGTTGMDWSTLMLSVDGAAPTPFYITNKGWENWGLSTQLLVLDRGQHTIRFSKGDGYGEIDFFDIVPVNSRK</sequence>
<keyword evidence="4 6" id="KW-0326">Glycosidase</keyword>
<dbReference type="PROSITE" id="PS51175">
    <property type="entry name" value="CBM6"/>
    <property type="match status" value="1"/>
</dbReference>
<reference evidence="8 9" key="2">
    <citation type="journal article" date="2016" name="Int. J. Syst. Evol. Microbiol.">
        <title>Paenibacillus bovis sp. nov., isolated from raw yak (Bos grunniens) milk.</title>
        <authorList>
            <person name="Gao C."/>
            <person name="Han J."/>
            <person name="Liu Z."/>
            <person name="Xu X."/>
            <person name="Hang F."/>
            <person name="Wu Z."/>
        </authorList>
    </citation>
    <scope>NUCLEOTIDE SEQUENCE [LARGE SCALE GENOMIC DNA]</scope>
    <source>
        <strain evidence="8 9">BD3526</strain>
    </source>
</reference>
<dbReference type="Gene3D" id="2.60.120.260">
    <property type="entry name" value="Galactose-binding domain-like"/>
    <property type="match status" value="1"/>
</dbReference>
<dbReference type="GO" id="GO:0030246">
    <property type="term" value="F:carbohydrate binding"/>
    <property type="evidence" value="ECO:0007669"/>
    <property type="project" value="InterPro"/>
</dbReference>
<comment type="similarity">
    <text evidence="1 6">Belongs to the glycosyl hydrolase 43 family.</text>
</comment>
<dbReference type="InterPro" id="IPR005084">
    <property type="entry name" value="CBM6"/>
</dbReference>
<dbReference type="EMBL" id="CP013023">
    <property type="protein sequence ID" value="ANF96217.1"/>
    <property type="molecule type" value="Genomic_DNA"/>
</dbReference>
<dbReference type="Pfam" id="PF04616">
    <property type="entry name" value="Glyco_hydro_43"/>
    <property type="match status" value="1"/>
</dbReference>
<gene>
    <name evidence="8" type="ORF">AR543_09535</name>
</gene>
<dbReference type="STRING" id="1616788.AR543_09535"/>
<proteinExistence type="inferred from homology"/>
<evidence type="ECO:0000313" key="8">
    <source>
        <dbReference type="EMBL" id="ANF96217.1"/>
    </source>
</evidence>
<dbReference type="SUPFAM" id="SSF49785">
    <property type="entry name" value="Galactose-binding domain-like"/>
    <property type="match status" value="1"/>
</dbReference>
<dbReference type="PANTHER" id="PTHR43817:SF1">
    <property type="entry name" value="HYDROLASE, FAMILY 43, PUTATIVE (AFU_ORTHOLOGUE AFUA_3G01660)-RELATED"/>
    <property type="match status" value="1"/>
</dbReference>
<dbReference type="AlphaFoldDB" id="A0A172ZG21"/>
<reference evidence="9" key="1">
    <citation type="submission" date="2015-10" db="EMBL/GenBank/DDBJ databases">
        <title>Genome of Paenibacillus bovis sp. nov.</title>
        <authorList>
            <person name="Wu Z."/>
            <person name="Gao C."/>
            <person name="Liu Z."/>
            <person name="Zheng H."/>
        </authorList>
    </citation>
    <scope>NUCLEOTIDE SEQUENCE [LARGE SCALE GENOMIC DNA]</scope>
    <source>
        <strain evidence="9">BD3526</strain>
    </source>
</reference>
<dbReference type="SUPFAM" id="SSF75005">
    <property type="entry name" value="Arabinanase/levansucrase/invertase"/>
    <property type="match status" value="1"/>
</dbReference>
<keyword evidence="2" id="KW-0732">Signal</keyword>
<keyword evidence="3 6" id="KW-0378">Hydrolase</keyword>
<keyword evidence="9" id="KW-1185">Reference proteome</keyword>
<evidence type="ECO:0000256" key="3">
    <source>
        <dbReference type="ARBA" id="ARBA00022801"/>
    </source>
</evidence>
<name>A0A172ZG21_9BACL</name>
<accession>A0A172ZG21</accession>
<evidence type="ECO:0000259" key="7">
    <source>
        <dbReference type="PROSITE" id="PS51175"/>
    </source>
</evidence>
<feature type="domain" description="CBM6" evidence="7">
    <location>
        <begin position="351"/>
        <end position="473"/>
    </location>
</feature>
<evidence type="ECO:0000256" key="6">
    <source>
        <dbReference type="RuleBase" id="RU361187"/>
    </source>
</evidence>
<dbReference type="InterPro" id="IPR023296">
    <property type="entry name" value="Glyco_hydro_beta-prop_sf"/>
</dbReference>
<organism evidence="8 9">
    <name type="scientific">Paenibacillus bovis</name>
    <dbReference type="NCBI Taxonomy" id="1616788"/>
    <lineage>
        <taxon>Bacteria</taxon>
        <taxon>Bacillati</taxon>
        <taxon>Bacillota</taxon>
        <taxon>Bacilli</taxon>
        <taxon>Bacillales</taxon>
        <taxon>Paenibacillaceae</taxon>
        <taxon>Paenibacillus</taxon>
    </lineage>
</organism>
<evidence type="ECO:0000256" key="5">
    <source>
        <dbReference type="PIRSR" id="PIRSR606710-2"/>
    </source>
</evidence>
<dbReference type="Proteomes" id="UP000078148">
    <property type="component" value="Chromosome"/>
</dbReference>
<evidence type="ECO:0000256" key="1">
    <source>
        <dbReference type="ARBA" id="ARBA00009865"/>
    </source>
</evidence>
<dbReference type="PANTHER" id="PTHR43817">
    <property type="entry name" value="GLYCOSYL HYDROLASE"/>
    <property type="match status" value="1"/>
</dbReference>
<protein>
    <submittedName>
        <fullName evidence="8">Alpha-N-arabinofuranosidase</fullName>
    </submittedName>
</protein>
<dbReference type="Gene3D" id="2.115.10.20">
    <property type="entry name" value="Glycosyl hydrolase domain, family 43"/>
    <property type="match status" value="1"/>
</dbReference>
<dbReference type="GO" id="GO:0004553">
    <property type="term" value="F:hydrolase activity, hydrolyzing O-glycosyl compounds"/>
    <property type="evidence" value="ECO:0007669"/>
    <property type="project" value="InterPro"/>
</dbReference>
<dbReference type="InterPro" id="IPR008979">
    <property type="entry name" value="Galactose-bd-like_sf"/>
</dbReference>
<dbReference type="GO" id="GO:0005975">
    <property type="term" value="P:carbohydrate metabolic process"/>
    <property type="evidence" value="ECO:0007669"/>
    <property type="project" value="InterPro"/>
</dbReference>